<reference evidence="1 2" key="1">
    <citation type="submission" date="2019-10" db="EMBL/GenBank/DDBJ databases">
        <title>Two novel species isolated from a subtropical stream in China.</title>
        <authorList>
            <person name="Lu H."/>
        </authorList>
    </citation>
    <scope>NUCLEOTIDE SEQUENCE [LARGE SCALE GENOMIC DNA]</scope>
    <source>
        <strain evidence="1 2">FT103W</strain>
    </source>
</reference>
<sequence>MLTWDENKRRKNLKDHGIDFADLDSVFDLPMYTTEDRSAAYSERRFRSFCLFKDRVVVLIWTSKDDDIRLISCRYGDRRETRSYIQNAPF</sequence>
<evidence type="ECO:0000313" key="2">
    <source>
        <dbReference type="Proteomes" id="UP000444318"/>
    </source>
</evidence>
<organism evidence="1 2">
    <name type="scientific">Rugamonas rivuli</name>
    <dbReference type="NCBI Taxonomy" id="2743358"/>
    <lineage>
        <taxon>Bacteria</taxon>
        <taxon>Pseudomonadati</taxon>
        <taxon>Pseudomonadota</taxon>
        <taxon>Betaproteobacteria</taxon>
        <taxon>Burkholderiales</taxon>
        <taxon>Oxalobacteraceae</taxon>
        <taxon>Telluria group</taxon>
        <taxon>Rugamonas</taxon>
    </lineage>
</organism>
<comment type="caution">
    <text evidence="1">The sequence shown here is derived from an EMBL/GenBank/DDBJ whole genome shotgun (WGS) entry which is preliminary data.</text>
</comment>
<dbReference type="Pfam" id="PF04365">
    <property type="entry name" value="BrnT_toxin"/>
    <property type="match status" value="1"/>
</dbReference>
<accession>A0A843SFN3</accession>
<evidence type="ECO:0000313" key="1">
    <source>
        <dbReference type="EMBL" id="MQA21278.1"/>
    </source>
</evidence>
<dbReference type="Proteomes" id="UP000444318">
    <property type="component" value="Unassembled WGS sequence"/>
</dbReference>
<keyword evidence="2" id="KW-1185">Reference proteome</keyword>
<dbReference type="EMBL" id="WHUF01000004">
    <property type="protein sequence ID" value="MQA21278.1"/>
    <property type="molecule type" value="Genomic_DNA"/>
</dbReference>
<protein>
    <submittedName>
        <fullName evidence="1">BrnT family toxin</fullName>
    </submittedName>
</protein>
<dbReference type="RefSeq" id="WP_152806640.1">
    <property type="nucleotide sequence ID" value="NZ_WHUF01000004.1"/>
</dbReference>
<dbReference type="AlphaFoldDB" id="A0A843SFN3"/>
<proteinExistence type="predicted"/>
<gene>
    <name evidence="1" type="ORF">GEV01_17295</name>
</gene>
<dbReference type="InterPro" id="IPR007460">
    <property type="entry name" value="BrnT_toxin"/>
</dbReference>
<name>A0A843SFN3_9BURK</name>
<dbReference type="InterPro" id="IPR038573">
    <property type="entry name" value="BrnT_sf"/>
</dbReference>
<dbReference type="Gene3D" id="3.10.450.530">
    <property type="entry name" value="Ribonuclease toxin, BrnT, of type II toxin-antitoxin system"/>
    <property type="match status" value="1"/>
</dbReference>